<reference evidence="3" key="1">
    <citation type="submission" date="2018-06" db="EMBL/GenBank/DDBJ databases">
        <authorList>
            <person name="Khan S.A."/>
        </authorList>
    </citation>
    <scope>NUCLEOTIDE SEQUENCE [LARGE SCALE GENOMIC DNA]</scope>
    <source>
        <strain evidence="3">DB-1506</strain>
    </source>
</reference>
<keyword evidence="3" id="KW-1185">Reference proteome</keyword>
<feature type="binding site" evidence="1">
    <location>
        <position position="231"/>
    </location>
    <ligand>
        <name>dUMP</name>
        <dbReference type="ChEBI" id="CHEBI:246422"/>
        <note>ligand shared between dimeric partners</note>
    </ligand>
</feature>
<dbReference type="GO" id="GO:0006235">
    <property type="term" value="P:dTTP biosynthetic process"/>
    <property type="evidence" value="ECO:0007669"/>
    <property type="project" value="UniProtKB-UniRule"/>
</dbReference>
<protein>
    <recommendedName>
        <fullName evidence="1">Flavin-dependent thymidylate synthase</fullName>
        <shortName evidence="1">FDTS</shortName>
        <ecNumber evidence="1">2.1.1.148</ecNumber>
    </recommendedName>
    <alternativeName>
        <fullName evidence="1">FAD-dependent thymidylate synthase</fullName>
    </alternativeName>
    <alternativeName>
        <fullName evidence="1">Thymidylate synthase ThyX</fullName>
        <shortName evidence="1">TS</shortName>
        <shortName evidence="1">TSase</shortName>
    </alternativeName>
</protein>
<dbReference type="CDD" id="cd20175">
    <property type="entry name" value="ThyX"/>
    <property type="match status" value="1"/>
</dbReference>
<gene>
    <name evidence="1" type="primary">thyX</name>
    <name evidence="2" type="ORF">DOO78_06675</name>
</gene>
<evidence type="ECO:0000313" key="2">
    <source>
        <dbReference type="EMBL" id="RAI59923.1"/>
    </source>
</evidence>
<feature type="binding site" evidence="1">
    <location>
        <position position="120"/>
    </location>
    <ligand>
        <name>FAD</name>
        <dbReference type="ChEBI" id="CHEBI:57692"/>
        <note>ligand shared between neighboring subunits</note>
    </ligand>
</feature>
<feature type="binding site" description="in other chain" evidence="1">
    <location>
        <begin position="120"/>
        <end position="124"/>
    </location>
    <ligand>
        <name>dUMP</name>
        <dbReference type="ChEBI" id="CHEBI:246422"/>
        <note>ligand shared between dimeric partners</note>
    </ligand>
</feature>
<comment type="similarity">
    <text evidence="1">Belongs to the thymidylate synthase ThyX family.</text>
</comment>
<dbReference type="AlphaFoldDB" id="A0A327MD02"/>
<comment type="caution">
    <text evidence="2">The sequence shown here is derived from an EMBL/GenBank/DDBJ whole genome shotgun (WGS) entry which is preliminary data.</text>
</comment>
<dbReference type="GO" id="GO:0050660">
    <property type="term" value="F:flavin adenine dinucleotide binding"/>
    <property type="evidence" value="ECO:0007669"/>
    <property type="project" value="UniProtKB-UniRule"/>
</dbReference>
<dbReference type="OrthoDB" id="9774464at2"/>
<dbReference type="EMBL" id="QLIX01000003">
    <property type="protein sequence ID" value="RAI59923.1"/>
    <property type="molecule type" value="Genomic_DNA"/>
</dbReference>
<keyword evidence="1" id="KW-0285">Flavoprotein</keyword>
<dbReference type="Proteomes" id="UP000249065">
    <property type="component" value="Unassembled WGS sequence"/>
</dbReference>
<keyword evidence="1" id="KW-0521">NADP</keyword>
<name>A0A327MD02_9PROT</name>
<comment type="function">
    <text evidence="1">Catalyzes the reductive methylation of 2'-deoxyuridine-5'-monophosphate (dUMP) to 2'-deoxythymidine-5'-monophosphate (dTMP) while utilizing 5,10-methylenetetrahydrofolate (mTHF) as the methyl donor, and NADPH and FADH(2) as the reductant.</text>
</comment>
<dbReference type="RefSeq" id="WP_111468953.1">
    <property type="nucleotide sequence ID" value="NZ_QLIX01000003.1"/>
</dbReference>
<dbReference type="InterPro" id="IPR003669">
    <property type="entry name" value="Thymidylate_synthase_ThyX"/>
</dbReference>
<dbReference type="GO" id="GO:0006231">
    <property type="term" value="P:dTMP biosynthetic process"/>
    <property type="evidence" value="ECO:0007669"/>
    <property type="project" value="UniProtKB-UniRule"/>
</dbReference>
<dbReference type="GO" id="GO:0070402">
    <property type="term" value="F:NADPH binding"/>
    <property type="evidence" value="ECO:0007669"/>
    <property type="project" value="TreeGrafter"/>
</dbReference>
<dbReference type="PANTHER" id="PTHR34934:SF1">
    <property type="entry name" value="FLAVIN-DEPENDENT THYMIDYLATE SYNTHASE"/>
    <property type="match status" value="1"/>
</dbReference>
<sequence>MALTESQQQEIEAARAAEGRTRRPVAPGLEALLFEALPVLDHGFVRVIDYMGDDAAVVQAARVSYGRGTRAANEDRGLIRYLMRHRHSTPFEMCEIKYHVKLPIFVARQWIRHRTANVNEYSARYSILDREFYIPEPQHLAAQSSSNRQGRGAVLEGAEAARVLDLLRQDAMATYDHYAWMLNEDEAGNPVEEGRQGLARELARMNLTLNTYTQWYWKTDLHNLFHFLSLRADSHAQYEIRAYAEAMLRTVEAWVPESFAAFRDYRMGAVTLSAGMLGIVRRLLAGETVAQAGSGLSKREWRELMAVLGRDPD</sequence>
<comment type="subunit">
    <text evidence="1">Homotetramer.</text>
</comment>
<feature type="binding site" evidence="1">
    <location>
        <begin position="112"/>
        <end position="114"/>
    </location>
    <ligand>
        <name>FAD</name>
        <dbReference type="ChEBI" id="CHEBI:57692"/>
        <note>ligand shared between neighboring subunits</note>
    </ligand>
</feature>
<dbReference type="HAMAP" id="MF_01408">
    <property type="entry name" value="ThyX"/>
    <property type="match status" value="1"/>
</dbReference>
<feature type="binding site" evidence="1">
    <location>
        <begin position="220"/>
        <end position="222"/>
    </location>
    <ligand>
        <name>FAD</name>
        <dbReference type="ChEBI" id="CHEBI:57692"/>
        <note>ligand shared between neighboring subunits</note>
    </ligand>
</feature>
<dbReference type="EC" id="2.1.1.148" evidence="1"/>
<feature type="binding site" evidence="1">
    <location>
        <begin position="109"/>
        <end position="112"/>
    </location>
    <ligand>
        <name>dUMP</name>
        <dbReference type="ChEBI" id="CHEBI:246422"/>
        <note>ligand shared between dimeric partners</note>
    </ligand>
</feature>
<feature type="active site" description="Involved in ionization of N3 of dUMP, leading to its activation" evidence="1">
    <location>
        <position position="231"/>
    </location>
</feature>
<dbReference type="NCBIfam" id="TIGR02170">
    <property type="entry name" value="thyX"/>
    <property type="match status" value="1"/>
</dbReference>
<dbReference type="PANTHER" id="PTHR34934">
    <property type="entry name" value="FLAVIN-DEPENDENT THYMIDYLATE SYNTHASE"/>
    <property type="match status" value="1"/>
</dbReference>
<proteinExistence type="inferred from homology"/>
<dbReference type="Gene3D" id="3.30.1360.170">
    <property type="match status" value="1"/>
</dbReference>
<comment type="cofactor">
    <cofactor evidence="1">
        <name>FAD</name>
        <dbReference type="ChEBI" id="CHEBI:57692"/>
    </cofactor>
    <text evidence="1">Binds 4 FAD per tetramer. Each FAD binding site is formed by three monomers.</text>
</comment>
<evidence type="ECO:0000313" key="3">
    <source>
        <dbReference type="Proteomes" id="UP000249065"/>
    </source>
</evidence>
<dbReference type="GO" id="GO:0032259">
    <property type="term" value="P:methylation"/>
    <property type="evidence" value="ECO:0007669"/>
    <property type="project" value="UniProtKB-KW"/>
</dbReference>
<evidence type="ECO:0000256" key="1">
    <source>
        <dbReference type="HAMAP-Rule" id="MF_01408"/>
    </source>
</evidence>
<feature type="binding site" evidence="1">
    <location>
        <position position="226"/>
    </location>
    <ligand>
        <name>FAD</name>
        <dbReference type="ChEBI" id="CHEBI:57692"/>
        <note>ligand shared between neighboring subunits</note>
    </ligand>
</feature>
<comment type="pathway">
    <text evidence="1">Pyrimidine metabolism; dTTP biosynthesis.</text>
</comment>
<keyword evidence="1" id="KW-0545">Nucleotide biosynthesis</keyword>
<accession>A0A327MD02</accession>
<organism evidence="2 3">
    <name type="scientific">Roseicella frigidaeris</name>
    <dbReference type="NCBI Taxonomy" id="2230885"/>
    <lineage>
        <taxon>Bacteria</taxon>
        <taxon>Pseudomonadati</taxon>
        <taxon>Pseudomonadota</taxon>
        <taxon>Alphaproteobacteria</taxon>
        <taxon>Acetobacterales</taxon>
        <taxon>Roseomonadaceae</taxon>
        <taxon>Roseicella</taxon>
    </lineage>
</organism>
<dbReference type="UniPathway" id="UPA00575"/>
<keyword evidence="1 2" id="KW-0489">Methyltransferase</keyword>
<dbReference type="PROSITE" id="PS51331">
    <property type="entry name" value="THYX"/>
    <property type="match status" value="1"/>
</dbReference>
<keyword evidence="1 2" id="KW-0808">Transferase</keyword>
<dbReference type="GO" id="GO:0004799">
    <property type="term" value="F:thymidylate synthase activity"/>
    <property type="evidence" value="ECO:0007669"/>
    <property type="project" value="TreeGrafter"/>
</dbReference>
<dbReference type="SUPFAM" id="SSF69796">
    <property type="entry name" value="Thymidylate synthase-complementing protein Thy1"/>
    <property type="match status" value="1"/>
</dbReference>
<feature type="binding site" description="in other chain" evidence="1">
    <location>
        <position position="204"/>
    </location>
    <ligand>
        <name>dUMP</name>
        <dbReference type="ChEBI" id="CHEBI:246422"/>
        <note>ligand shared between dimeric partners</note>
    </ligand>
</feature>
<dbReference type="GO" id="GO:0050797">
    <property type="term" value="F:thymidylate synthase (FAD) activity"/>
    <property type="evidence" value="ECO:0007669"/>
    <property type="project" value="UniProtKB-UniRule"/>
</dbReference>
<feature type="binding site" evidence="1">
    <location>
        <position position="89"/>
    </location>
    <ligand>
        <name>FAD</name>
        <dbReference type="ChEBI" id="CHEBI:57692"/>
        <note>ligand shared between neighboring subunits</note>
    </ligand>
</feature>
<keyword evidence="1" id="KW-0274">FAD</keyword>
<comment type="catalytic activity">
    <reaction evidence="1">
        <text>dUMP + (6R)-5,10-methylene-5,6,7,8-tetrahydrofolate + NADPH + H(+) = dTMP + (6S)-5,6,7,8-tetrahydrofolate + NADP(+)</text>
        <dbReference type="Rhea" id="RHEA:29043"/>
        <dbReference type="ChEBI" id="CHEBI:15378"/>
        <dbReference type="ChEBI" id="CHEBI:15636"/>
        <dbReference type="ChEBI" id="CHEBI:57453"/>
        <dbReference type="ChEBI" id="CHEBI:57783"/>
        <dbReference type="ChEBI" id="CHEBI:58349"/>
        <dbReference type="ChEBI" id="CHEBI:63528"/>
        <dbReference type="ChEBI" id="CHEBI:246422"/>
        <dbReference type="EC" id="2.1.1.148"/>
    </reaction>
</comment>
<dbReference type="Pfam" id="PF02511">
    <property type="entry name" value="Thy1"/>
    <property type="match status" value="1"/>
</dbReference>
<dbReference type="InterPro" id="IPR036098">
    <property type="entry name" value="Thymidylate_synthase_ThyX_sf"/>
</dbReference>